<evidence type="ECO:0000313" key="7">
    <source>
        <dbReference type="Proteomes" id="UP000041254"/>
    </source>
</evidence>
<dbReference type="InterPro" id="IPR011333">
    <property type="entry name" value="SKP1/BTB/POZ_sf"/>
</dbReference>
<dbReference type="PANTHER" id="PTHR13037">
    <property type="entry name" value="FORMIN"/>
    <property type="match status" value="1"/>
</dbReference>
<dbReference type="VEuPathDB" id="CryptoDB:Vbra_22518"/>
<dbReference type="Pfam" id="PF00651">
    <property type="entry name" value="BTB"/>
    <property type="match status" value="1"/>
</dbReference>
<dbReference type="SUPFAM" id="SSF117281">
    <property type="entry name" value="Kelch motif"/>
    <property type="match status" value="1"/>
</dbReference>
<dbReference type="SUPFAM" id="SSF54695">
    <property type="entry name" value="POZ domain"/>
    <property type="match status" value="1"/>
</dbReference>
<dbReference type="Proteomes" id="UP000041254">
    <property type="component" value="Unassembled WGS sequence"/>
</dbReference>
<evidence type="ECO:0000256" key="1">
    <source>
        <dbReference type="ARBA" id="ARBA00022441"/>
    </source>
</evidence>
<sequence length="786" mass="86476">MGSSERTLLGRLLWQPLGANNNAQHSHDAMPLSDAHVLLCESSGWLIVVGWSSRCHMSMLCIFDICKEQWEAPMYMHTRASHPVRLEGNGARAKDIYLLHCPPDTPTCPSDWRYEVLDCGIENTSSPRIHNLKTCTSGIPPKKRQGFCFVGCRDMMIFCGGHQVFCGDSTGSVTYAFCPDREREGNWVWIQLDYTTQFTTNFPPFTPYLSCRWGASCVYDRSADAVWMFGGLIYGNTAHTPPPTAAAAAGGGQRWRDGASRDRHGDGRYPTPMDPSHHTPHVPIVTADLYRFSTHQLTWEPISAPSSPHAHPHPHEQDEHSQCPAPISLSEAAGHVRSASRGEGVGPTPLHGSSLMVIRGGLLVYGGFNEANDVSRAIYWYSHSGQIWHQLHPGFFPCPVVKGLYESPCAVIFEGRLLSYQNVPNEHGDRRDGHVASRPSVYALPLDWDFVSGLRPRLRARAIDLLDDEETHDVAFRVEGKVIKAHKPILRRFSPLLGEKCDASPADGDPIALDLSPVLRAARGKDDTDAPKNGYDVFRLVLTHMYEGFERVPSPAESESLLYAAHHLDIPLLEAQCQTSVPLHDNNVLELFRIASEWHLDKLQIRCKTYVFNHMDIVLQLVPPGRDVAASPPALYTQDGAPHAAPATHPQLHPPPHQAPPIMQFRPGPLPPPYPFPPVPSYDAAGNLVWPWPHPPMYPMPFPGAIRPQVRPQQQGEIGAGAEGPMPSPVPVPWPYWPGPARPPFLPMPPPPGAGPPQGAGQRPAMPPQASDGGGMAQWQSSVGDG</sequence>
<organism evidence="6 7">
    <name type="scientific">Vitrella brassicaformis (strain CCMP3155)</name>
    <dbReference type="NCBI Taxonomy" id="1169540"/>
    <lineage>
        <taxon>Eukaryota</taxon>
        <taxon>Sar</taxon>
        <taxon>Alveolata</taxon>
        <taxon>Colpodellida</taxon>
        <taxon>Vitrellaceae</taxon>
        <taxon>Vitrella</taxon>
    </lineage>
</organism>
<feature type="region of interest" description="Disordered" evidence="4">
    <location>
        <begin position="243"/>
        <end position="280"/>
    </location>
</feature>
<dbReference type="SMART" id="SM00225">
    <property type="entry name" value="BTB"/>
    <property type="match status" value="1"/>
</dbReference>
<keyword evidence="2" id="KW-0945">Host-virus interaction</keyword>
<feature type="region of interest" description="Disordered" evidence="4">
    <location>
        <begin position="741"/>
        <end position="786"/>
    </location>
</feature>
<keyword evidence="3" id="KW-0677">Repeat</keyword>
<dbReference type="InterPro" id="IPR000210">
    <property type="entry name" value="BTB/POZ_dom"/>
</dbReference>
<feature type="compositionally biased region" description="Pro residues" evidence="4">
    <location>
        <begin position="741"/>
        <end position="755"/>
    </location>
</feature>
<feature type="region of interest" description="Disordered" evidence="4">
    <location>
        <begin position="301"/>
        <end position="322"/>
    </location>
</feature>
<dbReference type="Gene3D" id="2.120.10.80">
    <property type="entry name" value="Kelch-type beta propeller"/>
    <property type="match status" value="1"/>
</dbReference>
<feature type="region of interest" description="Disordered" evidence="4">
    <location>
        <begin position="631"/>
        <end position="666"/>
    </location>
</feature>
<dbReference type="EMBL" id="CDMY01000312">
    <property type="protein sequence ID" value="CEM01864.1"/>
    <property type="molecule type" value="Genomic_DNA"/>
</dbReference>
<evidence type="ECO:0000256" key="3">
    <source>
        <dbReference type="ARBA" id="ARBA00022737"/>
    </source>
</evidence>
<dbReference type="OrthoDB" id="2316821at2759"/>
<accession>A0A0G4ETC9</accession>
<dbReference type="InParanoid" id="A0A0G4ETC9"/>
<reference evidence="6 7" key="1">
    <citation type="submission" date="2014-11" db="EMBL/GenBank/DDBJ databases">
        <authorList>
            <person name="Zhu J."/>
            <person name="Qi W."/>
            <person name="Song R."/>
        </authorList>
    </citation>
    <scope>NUCLEOTIDE SEQUENCE [LARGE SCALE GENOMIC DNA]</scope>
</reference>
<evidence type="ECO:0000256" key="2">
    <source>
        <dbReference type="ARBA" id="ARBA00022581"/>
    </source>
</evidence>
<feature type="domain" description="BTB" evidence="5">
    <location>
        <begin position="472"/>
        <end position="554"/>
    </location>
</feature>
<keyword evidence="7" id="KW-1185">Reference proteome</keyword>
<dbReference type="PROSITE" id="PS50097">
    <property type="entry name" value="BTB"/>
    <property type="match status" value="1"/>
</dbReference>
<feature type="compositionally biased region" description="Low complexity" evidence="4">
    <location>
        <begin position="641"/>
        <end position="651"/>
    </location>
</feature>
<name>A0A0G4ETC9_VITBC</name>
<proteinExistence type="predicted"/>
<dbReference type="PANTHER" id="PTHR13037:SF24">
    <property type="entry name" value="POLYCOMB PROTEIN PCL-RELATED"/>
    <property type="match status" value="1"/>
</dbReference>
<dbReference type="AlphaFoldDB" id="A0A0G4ETC9"/>
<gene>
    <name evidence="6" type="ORF">Vbra_22518</name>
</gene>
<evidence type="ECO:0000256" key="4">
    <source>
        <dbReference type="SAM" id="MobiDB-lite"/>
    </source>
</evidence>
<dbReference type="Gene3D" id="3.30.710.10">
    <property type="entry name" value="Potassium Channel Kv1.1, Chain A"/>
    <property type="match status" value="1"/>
</dbReference>
<feature type="compositionally biased region" description="Basic and acidic residues" evidence="4">
    <location>
        <begin position="254"/>
        <end position="267"/>
    </location>
</feature>
<protein>
    <recommendedName>
        <fullName evidence="5">BTB domain-containing protein</fullName>
    </recommendedName>
</protein>
<keyword evidence="1" id="KW-0880">Kelch repeat</keyword>
<evidence type="ECO:0000313" key="6">
    <source>
        <dbReference type="EMBL" id="CEM01864.1"/>
    </source>
</evidence>
<dbReference type="InterPro" id="IPR015915">
    <property type="entry name" value="Kelch-typ_b-propeller"/>
</dbReference>
<evidence type="ECO:0000259" key="5">
    <source>
        <dbReference type="PROSITE" id="PS50097"/>
    </source>
</evidence>
<feature type="compositionally biased region" description="Low complexity" evidence="4">
    <location>
        <begin position="757"/>
        <end position="770"/>
    </location>
</feature>